<dbReference type="InterPro" id="IPR001841">
    <property type="entry name" value="Znf_RING"/>
</dbReference>
<dbReference type="AlphaFoldDB" id="A0A6C0EG78"/>
<dbReference type="PROSITE" id="PS50089">
    <property type="entry name" value="ZF_RING_2"/>
    <property type="match status" value="1"/>
</dbReference>
<dbReference type="Gene3D" id="3.30.40.10">
    <property type="entry name" value="Zinc/RING finger domain, C3HC4 (zinc finger)"/>
    <property type="match status" value="1"/>
</dbReference>
<keyword evidence="1" id="KW-0812">Transmembrane</keyword>
<dbReference type="InterPro" id="IPR013083">
    <property type="entry name" value="Znf_RING/FYVE/PHD"/>
</dbReference>
<organism evidence="3">
    <name type="scientific">viral metagenome</name>
    <dbReference type="NCBI Taxonomy" id="1070528"/>
    <lineage>
        <taxon>unclassified sequences</taxon>
        <taxon>metagenomes</taxon>
        <taxon>organismal metagenomes</taxon>
    </lineage>
</organism>
<keyword evidence="1" id="KW-0472">Membrane</keyword>
<reference evidence="3" key="1">
    <citation type="journal article" date="2020" name="Nature">
        <title>Giant virus diversity and host interactions through global metagenomics.</title>
        <authorList>
            <person name="Schulz F."/>
            <person name="Roux S."/>
            <person name="Paez-Espino D."/>
            <person name="Jungbluth S."/>
            <person name="Walsh D.A."/>
            <person name="Denef V.J."/>
            <person name="McMahon K.D."/>
            <person name="Konstantinidis K.T."/>
            <person name="Eloe-Fadrosh E.A."/>
            <person name="Kyrpides N.C."/>
            <person name="Woyke T."/>
        </authorList>
    </citation>
    <scope>NUCLEOTIDE SEQUENCE</scope>
    <source>
        <strain evidence="3">GVMAG-M-3300000115-19</strain>
    </source>
</reference>
<dbReference type="SMART" id="SM00184">
    <property type="entry name" value="RING"/>
    <property type="match status" value="1"/>
</dbReference>
<evidence type="ECO:0000256" key="1">
    <source>
        <dbReference type="SAM" id="Phobius"/>
    </source>
</evidence>
<dbReference type="EMBL" id="MN738845">
    <property type="protein sequence ID" value="QHT27928.1"/>
    <property type="molecule type" value="Genomic_DNA"/>
</dbReference>
<protein>
    <recommendedName>
        <fullName evidence="2">RING-type domain-containing protein</fullName>
    </recommendedName>
</protein>
<feature type="transmembrane region" description="Helical" evidence="1">
    <location>
        <begin position="42"/>
        <end position="69"/>
    </location>
</feature>
<evidence type="ECO:0000313" key="3">
    <source>
        <dbReference type="EMBL" id="QHT27928.1"/>
    </source>
</evidence>
<proteinExistence type="predicted"/>
<feature type="domain" description="RING-type" evidence="2">
    <location>
        <begin position="158"/>
        <end position="217"/>
    </location>
</feature>
<accession>A0A6C0EG78</accession>
<keyword evidence="1" id="KW-1133">Transmembrane helix</keyword>
<evidence type="ECO:0000259" key="2">
    <source>
        <dbReference type="PROSITE" id="PS50089"/>
    </source>
</evidence>
<sequence>MPYIMLNPKYSDFESGSGFESGSSSSYNIELETFIKFSMHPALYFILSVVGLICLVCLCQLCSGELRIIKQKRNRNRNRNRRDSDDQSWDDFVAEMENHQDALAYAFVHQFKYKENNKTENSKRINKRVETQNMLNINMKRHRDKYNSFNFNDNKTDCCICNEKLTKTIKCSKTNKEYFPKLYMFPCGHTIHNECYKDYKMSIIVDNNTVFKCPICRS</sequence>
<name>A0A6C0EG78_9ZZZZ</name>
<dbReference type="SUPFAM" id="SSF57850">
    <property type="entry name" value="RING/U-box"/>
    <property type="match status" value="1"/>
</dbReference>